<evidence type="ECO:0000313" key="1">
    <source>
        <dbReference type="EMBL" id="JAH56893.1"/>
    </source>
</evidence>
<dbReference type="EMBL" id="GBXM01051684">
    <property type="protein sequence ID" value="JAH56893.1"/>
    <property type="molecule type" value="Transcribed_RNA"/>
</dbReference>
<organism evidence="1">
    <name type="scientific">Anguilla anguilla</name>
    <name type="common">European freshwater eel</name>
    <name type="synonym">Muraena anguilla</name>
    <dbReference type="NCBI Taxonomy" id="7936"/>
    <lineage>
        <taxon>Eukaryota</taxon>
        <taxon>Metazoa</taxon>
        <taxon>Chordata</taxon>
        <taxon>Craniata</taxon>
        <taxon>Vertebrata</taxon>
        <taxon>Euteleostomi</taxon>
        <taxon>Actinopterygii</taxon>
        <taxon>Neopterygii</taxon>
        <taxon>Teleostei</taxon>
        <taxon>Anguilliformes</taxon>
        <taxon>Anguillidae</taxon>
        <taxon>Anguilla</taxon>
    </lineage>
</organism>
<reference evidence="1" key="2">
    <citation type="journal article" date="2015" name="Fish Shellfish Immunol.">
        <title>Early steps in the European eel (Anguilla anguilla)-Vibrio vulnificus interaction in the gills: Role of the RtxA13 toxin.</title>
        <authorList>
            <person name="Callol A."/>
            <person name="Pajuelo D."/>
            <person name="Ebbesson L."/>
            <person name="Teles M."/>
            <person name="MacKenzie S."/>
            <person name="Amaro C."/>
        </authorList>
    </citation>
    <scope>NUCLEOTIDE SEQUENCE</scope>
</reference>
<accession>A0A0E9TVZ5</accession>
<reference evidence="1" key="1">
    <citation type="submission" date="2014-11" db="EMBL/GenBank/DDBJ databases">
        <authorList>
            <person name="Amaro Gonzalez C."/>
        </authorList>
    </citation>
    <scope>NUCLEOTIDE SEQUENCE</scope>
</reference>
<protein>
    <submittedName>
        <fullName evidence="1">Uncharacterized protein</fullName>
    </submittedName>
</protein>
<sequence>MFTPQLTLSADTKLACTMSLCAQGQPR</sequence>
<name>A0A0E9TVZ5_ANGAN</name>
<dbReference type="AlphaFoldDB" id="A0A0E9TVZ5"/>
<dbReference type="EMBL" id="GBXM01049938">
    <property type="protein sequence ID" value="JAH58639.1"/>
    <property type="molecule type" value="Transcribed_RNA"/>
</dbReference>
<proteinExistence type="predicted"/>